<name>A0ACC2SWL3_9FUNG</name>
<gene>
    <name evidence="1" type="ORF">DSO57_1006079</name>
</gene>
<reference evidence="1" key="1">
    <citation type="submission" date="2022-04" db="EMBL/GenBank/DDBJ databases">
        <title>Genome of the entomopathogenic fungus Entomophthora muscae.</title>
        <authorList>
            <person name="Elya C."/>
            <person name="Lovett B.R."/>
            <person name="Lee E."/>
            <person name="Macias A.M."/>
            <person name="Hajek A.E."/>
            <person name="De Bivort B.L."/>
            <person name="Kasson M.T."/>
            <person name="De Fine Licht H.H."/>
            <person name="Stajich J.E."/>
        </authorList>
    </citation>
    <scope>NUCLEOTIDE SEQUENCE</scope>
    <source>
        <strain evidence="1">Berkeley</strain>
    </source>
</reference>
<protein>
    <submittedName>
        <fullName evidence="1">Uncharacterized protein</fullName>
    </submittedName>
</protein>
<organism evidence="1 2">
    <name type="scientific">Entomophthora muscae</name>
    <dbReference type="NCBI Taxonomy" id="34485"/>
    <lineage>
        <taxon>Eukaryota</taxon>
        <taxon>Fungi</taxon>
        <taxon>Fungi incertae sedis</taxon>
        <taxon>Zoopagomycota</taxon>
        <taxon>Entomophthoromycotina</taxon>
        <taxon>Entomophthoromycetes</taxon>
        <taxon>Entomophthorales</taxon>
        <taxon>Entomophthoraceae</taxon>
        <taxon>Entomophthora</taxon>
    </lineage>
</organism>
<comment type="caution">
    <text evidence="1">The sequence shown here is derived from an EMBL/GenBank/DDBJ whole genome shotgun (WGS) entry which is preliminary data.</text>
</comment>
<sequence>MDVLFRQESNFFYLTGVDQPGYHLIIDINKEKSILFAPKMHSDEIMWVGEPDSLAEQQKIYDVDEIKYSDEIDNTITQLSPSTIHTINEVFDNQTIKKYESMINLRMPEKVSLLTDSLNLIELWTSVA</sequence>
<evidence type="ECO:0000313" key="2">
    <source>
        <dbReference type="Proteomes" id="UP001165960"/>
    </source>
</evidence>
<keyword evidence="2" id="KW-1185">Reference proteome</keyword>
<dbReference type="EMBL" id="QTSX02004277">
    <property type="protein sequence ID" value="KAJ9066789.1"/>
    <property type="molecule type" value="Genomic_DNA"/>
</dbReference>
<evidence type="ECO:0000313" key="1">
    <source>
        <dbReference type="EMBL" id="KAJ9066789.1"/>
    </source>
</evidence>
<proteinExistence type="predicted"/>
<dbReference type="Proteomes" id="UP001165960">
    <property type="component" value="Unassembled WGS sequence"/>
</dbReference>
<accession>A0ACC2SWL3</accession>